<dbReference type="OrthoDB" id="9809741at2"/>
<protein>
    <recommendedName>
        <fullName evidence="9 10">Ferrochelatase</fullName>
        <ecNumber evidence="9 10">4.98.1.1</ecNumber>
    </recommendedName>
    <alternativeName>
        <fullName evidence="9">Heme synthase</fullName>
    </alternativeName>
    <alternativeName>
        <fullName evidence="9">Protoheme ferro-lyase</fullName>
    </alternativeName>
</protein>
<comment type="function">
    <text evidence="9 10">Catalyzes the ferrous insertion into protoporphyrin IX.</text>
</comment>
<dbReference type="PANTHER" id="PTHR11108:SF1">
    <property type="entry name" value="FERROCHELATASE, MITOCHONDRIAL"/>
    <property type="match status" value="1"/>
</dbReference>
<dbReference type="InterPro" id="IPR033644">
    <property type="entry name" value="Ferrochelatase_C"/>
</dbReference>
<dbReference type="PROSITE" id="PS00534">
    <property type="entry name" value="FERROCHELATASE"/>
    <property type="match status" value="1"/>
</dbReference>
<evidence type="ECO:0000313" key="12">
    <source>
        <dbReference type="Proteomes" id="UP000266796"/>
    </source>
</evidence>
<dbReference type="Gene3D" id="3.40.50.1400">
    <property type="match status" value="2"/>
</dbReference>
<evidence type="ECO:0000256" key="8">
    <source>
        <dbReference type="ARBA" id="ARBA00024536"/>
    </source>
</evidence>
<evidence type="ECO:0000256" key="7">
    <source>
        <dbReference type="ARBA" id="ARBA00023244"/>
    </source>
</evidence>
<comment type="pathway">
    <text evidence="9 10">Porphyrin-containing compound metabolism; protoheme biosynthesis; protoheme from protoporphyrin-IX: step 1/1.</text>
</comment>
<dbReference type="SUPFAM" id="SSF53800">
    <property type="entry name" value="Chelatase"/>
    <property type="match status" value="1"/>
</dbReference>
<dbReference type="NCBIfam" id="TIGR00109">
    <property type="entry name" value="hemH"/>
    <property type="match status" value="1"/>
</dbReference>
<comment type="subcellular location">
    <subcellularLocation>
        <location evidence="9 10">Cytoplasm</location>
    </subcellularLocation>
</comment>
<dbReference type="GO" id="GO:0004325">
    <property type="term" value="F:ferrochelatase activity"/>
    <property type="evidence" value="ECO:0007669"/>
    <property type="project" value="UniProtKB-UniRule"/>
</dbReference>
<dbReference type="PANTHER" id="PTHR11108">
    <property type="entry name" value="FERROCHELATASE"/>
    <property type="match status" value="1"/>
</dbReference>
<keyword evidence="2 9" id="KW-0963">Cytoplasm</keyword>
<dbReference type="RefSeq" id="WP_108674020.1">
    <property type="nucleotide sequence ID" value="NZ_CP025628.1"/>
</dbReference>
<keyword evidence="6 9" id="KW-0456">Lyase</keyword>
<dbReference type="InterPro" id="IPR033659">
    <property type="entry name" value="Ferrochelatase_N"/>
</dbReference>
<evidence type="ECO:0000313" key="11">
    <source>
        <dbReference type="EMBL" id="AWD32616.1"/>
    </source>
</evidence>
<dbReference type="UniPathway" id="UPA00252">
    <property type="reaction ID" value="UER00325"/>
</dbReference>
<evidence type="ECO:0000256" key="5">
    <source>
        <dbReference type="ARBA" id="ARBA00023133"/>
    </source>
</evidence>
<dbReference type="KEGG" id="kso:CKSOR_00508"/>
<evidence type="ECO:0000256" key="10">
    <source>
        <dbReference type="RuleBase" id="RU000607"/>
    </source>
</evidence>
<evidence type="ECO:0000256" key="6">
    <source>
        <dbReference type="ARBA" id="ARBA00023239"/>
    </source>
</evidence>
<comment type="catalytic activity">
    <reaction evidence="9 10">
        <text>heme b + 2 H(+) = protoporphyrin IX + Fe(2+)</text>
        <dbReference type="Rhea" id="RHEA:22584"/>
        <dbReference type="ChEBI" id="CHEBI:15378"/>
        <dbReference type="ChEBI" id="CHEBI:29033"/>
        <dbReference type="ChEBI" id="CHEBI:57306"/>
        <dbReference type="ChEBI" id="CHEBI:60344"/>
        <dbReference type="EC" id="4.98.1.1"/>
    </reaction>
</comment>
<dbReference type="GO" id="GO:0006783">
    <property type="term" value="P:heme biosynthetic process"/>
    <property type="evidence" value="ECO:0007669"/>
    <property type="project" value="UniProtKB-UniRule"/>
</dbReference>
<sequence>MAIIDNFKKYLKFKVNDELGNSDLVKKENKLTGILLVNLGTPDYFDSKDIRKYLMEFLSDPKVINLPRLIWIPILYFVSLLRSRKLEQSYAKIWMRDGSPLSVYSKRQLLGLENRLDNEESNNSVKLSLGMRYGKPSIKESLNDLIRGGCNKILILPLYPQYSYTTTASVMCEVYHCIRNVRDLPEIRFIKRFYNENFYIKFLTEKISSFWKEKGRSEKLIISFHGLPVNSINKGDPYYYDCIDTANLICNELNIPKEDIEISFQSHFGFGKWLKPYTSHVVKRLARNGVSSVDIICPGFVSDCLETLEDVQEGYKKEFLEFGGKIFRYISAPNDNNLWLDGMSDFIKNNIKNWN</sequence>
<keyword evidence="7 9" id="KW-0627">Porphyrin biosynthesis</keyword>
<keyword evidence="4 9" id="KW-0408">Iron</keyword>
<comment type="similarity">
    <text evidence="1 9 10">Belongs to the ferrochelatase family.</text>
</comment>
<evidence type="ECO:0000256" key="3">
    <source>
        <dbReference type="ARBA" id="ARBA00022723"/>
    </source>
</evidence>
<evidence type="ECO:0000256" key="9">
    <source>
        <dbReference type="HAMAP-Rule" id="MF_00323"/>
    </source>
</evidence>
<dbReference type="GO" id="GO:0005737">
    <property type="term" value="C:cytoplasm"/>
    <property type="evidence" value="ECO:0007669"/>
    <property type="project" value="UniProtKB-SubCell"/>
</dbReference>
<evidence type="ECO:0000256" key="2">
    <source>
        <dbReference type="ARBA" id="ARBA00022490"/>
    </source>
</evidence>
<evidence type="ECO:0000256" key="1">
    <source>
        <dbReference type="ARBA" id="ARBA00007718"/>
    </source>
</evidence>
<name>A0A3Q8EUI4_9PROT</name>
<gene>
    <name evidence="9 11" type="primary">hemH</name>
    <name evidence="11" type="ORF">CKSOR_00508</name>
</gene>
<feature type="binding site" evidence="9">
    <location>
        <position position="225"/>
    </location>
    <ligand>
        <name>Fe(2+)</name>
        <dbReference type="ChEBI" id="CHEBI:29033"/>
    </ligand>
</feature>
<dbReference type="Pfam" id="PF00762">
    <property type="entry name" value="Ferrochelatase"/>
    <property type="match status" value="1"/>
</dbReference>
<dbReference type="HAMAP" id="MF_00323">
    <property type="entry name" value="Ferrochelatase"/>
    <property type="match status" value="1"/>
</dbReference>
<dbReference type="Proteomes" id="UP000266796">
    <property type="component" value="Chromosome"/>
</dbReference>
<dbReference type="EC" id="4.98.1.1" evidence="9 10"/>
<dbReference type="CDD" id="cd03411">
    <property type="entry name" value="Ferrochelatase_N"/>
    <property type="match status" value="1"/>
</dbReference>
<accession>A0A3Q8EUI4</accession>
<reference evidence="11 12" key="1">
    <citation type="journal article" date="2018" name="Parasitology">
        <title>The reduced genome of Candidatus Kinetoplastibacterium sorsogonicusi, the endosymbiont of Kentomonas sorsogonicus (Trypanosomatidae): loss of the haem-synthesis pathway.</title>
        <authorList>
            <person name="Silva F.M."/>
            <person name="Kostygov A.Y."/>
            <person name="Spodareva V.V."/>
            <person name="Butenko A."/>
            <person name="Tossou R."/>
            <person name="Lukes J."/>
            <person name="Yurchenko V."/>
            <person name="Alves J.M.P."/>
        </authorList>
    </citation>
    <scope>NUCLEOTIDE SEQUENCE [LARGE SCALE GENOMIC DNA]</scope>
    <source>
        <strain evidence="11 12">MF-08</strain>
    </source>
</reference>
<dbReference type="InterPro" id="IPR001015">
    <property type="entry name" value="Ferrochelatase"/>
</dbReference>
<evidence type="ECO:0000256" key="4">
    <source>
        <dbReference type="ARBA" id="ARBA00023004"/>
    </source>
</evidence>
<keyword evidence="5 9" id="KW-0350">Heme biosynthesis</keyword>
<feature type="binding site" evidence="9">
    <location>
        <position position="306"/>
    </location>
    <ligand>
        <name>Fe(2+)</name>
        <dbReference type="ChEBI" id="CHEBI:29033"/>
    </ligand>
</feature>
<dbReference type="FunFam" id="3.40.50.1400:FF:000002">
    <property type="entry name" value="Ferrochelatase"/>
    <property type="match status" value="1"/>
</dbReference>
<proteinExistence type="inferred from homology"/>
<keyword evidence="12" id="KW-1185">Reference proteome</keyword>
<keyword evidence="3 9" id="KW-0479">Metal-binding</keyword>
<dbReference type="InterPro" id="IPR019772">
    <property type="entry name" value="Ferrochelatase_AS"/>
</dbReference>
<dbReference type="EMBL" id="CP025628">
    <property type="protein sequence ID" value="AWD32616.1"/>
    <property type="molecule type" value="Genomic_DNA"/>
</dbReference>
<comment type="catalytic activity">
    <reaction evidence="8">
        <text>Fe-coproporphyrin III + 2 H(+) = coproporphyrin III + Fe(2+)</text>
        <dbReference type="Rhea" id="RHEA:49572"/>
        <dbReference type="ChEBI" id="CHEBI:15378"/>
        <dbReference type="ChEBI" id="CHEBI:29033"/>
        <dbReference type="ChEBI" id="CHEBI:68438"/>
        <dbReference type="ChEBI" id="CHEBI:131725"/>
        <dbReference type="EC" id="4.99.1.9"/>
    </reaction>
    <physiologicalReaction direction="right-to-left" evidence="8">
        <dbReference type="Rhea" id="RHEA:49574"/>
    </physiologicalReaction>
</comment>
<dbReference type="AlphaFoldDB" id="A0A3Q8EUI4"/>
<dbReference type="CDD" id="cd00419">
    <property type="entry name" value="Ferrochelatase_C"/>
    <property type="match status" value="1"/>
</dbReference>
<organism evidence="11 12">
    <name type="scientific">Candidatus Kinetoplastidibacterium kentomonadis</name>
    <dbReference type="NCBI Taxonomy" id="1576550"/>
    <lineage>
        <taxon>Bacteria</taxon>
        <taxon>Pseudomonadati</taxon>
        <taxon>Pseudomonadota</taxon>
        <taxon>Betaproteobacteria</taxon>
        <taxon>Candidatus Kinetoplastidibacterium</taxon>
    </lineage>
</organism>
<dbReference type="GO" id="GO:0046872">
    <property type="term" value="F:metal ion binding"/>
    <property type="evidence" value="ECO:0007669"/>
    <property type="project" value="UniProtKB-KW"/>
</dbReference>